<accession>A0A4Z0P608</accession>
<sequence length="146" mass="16075">MQYPIPALRAAALLAIPGCHFAHGEKEEENIHLDKLKFSETVVLVEPKMLVVPTVNKFGVRTTTTFQATISVLAYAKLTDQADVRLERMNELLTAAYALLSALEKSDALAKVTARNIVSSYNQFDANLDGVVMQLDITPAERARLC</sequence>
<dbReference type="OrthoDB" id="882980at2"/>
<proteinExistence type="predicted"/>
<dbReference type="Proteomes" id="UP000298337">
    <property type="component" value="Unassembled WGS sequence"/>
</dbReference>
<keyword evidence="2" id="KW-1185">Reference proteome</keyword>
<protein>
    <submittedName>
        <fullName evidence="1">Uncharacterized protein</fullName>
    </submittedName>
</protein>
<gene>
    <name evidence="1" type="ORF">EU556_08175</name>
</gene>
<name>A0A4Z0P608_9BACT</name>
<reference evidence="1 2" key="1">
    <citation type="submission" date="2019-04" db="EMBL/GenBank/DDBJ databases">
        <authorList>
            <person name="Feng G."/>
            <person name="Zhang J."/>
            <person name="Zhu H."/>
        </authorList>
    </citation>
    <scope>NUCLEOTIDE SEQUENCE [LARGE SCALE GENOMIC DNA]</scope>
    <source>
        <strain evidence="1 2">92R-1</strain>
    </source>
</reference>
<dbReference type="AlphaFoldDB" id="A0A4Z0P608"/>
<dbReference type="EMBL" id="SRLA01000002">
    <property type="protein sequence ID" value="TGE07721.1"/>
    <property type="molecule type" value="Genomic_DNA"/>
</dbReference>
<comment type="caution">
    <text evidence="1">The sequence shown here is derived from an EMBL/GenBank/DDBJ whole genome shotgun (WGS) entry which is preliminary data.</text>
</comment>
<evidence type="ECO:0000313" key="2">
    <source>
        <dbReference type="Proteomes" id="UP000298337"/>
    </source>
</evidence>
<evidence type="ECO:0000313" key="1">
    <source>
        <dbReference type="EMBL" id="TGE07721.1"/>
    </source>
</evidence>
<dbReference type="RefSeq" id="WP_135433065.1">
    <property type="nucleotide sequence ID" value="NZ_SRLA01000002.1"/>
</dbReference>
<organism evidence="1 2">
    <name type="scientific">Hymenobacter fodinae</name>
    <dbReference type="NCBI Taxonomy" id="2510796"/>
    <lineage>
        <taxon>Bacteria</taxon>
        <taxon>Pseudomonadati</taxon>
        <taxon>Bacteroidota</taxon>
        <taxon>Cytophagia</taxon>
        <taxon>Cytophagales</taxon>
        <taxon>Hymenobacteraceae</taxon>
        <taxon>Hymenobacter</taxon>
    </lineage>
</organism>